<reference evidence="1 4" key="1">
    <citation type="journal article" date="2018" name="Genome Biol.">
        <title>SKESA: strategic k-mer extension for scrupulous assemblies.</title>
        <authorList>
            <person name="Souvorov A."/>
            <person name="Agarwala R."/>
            <person name="Lipman D.J."/>
        </authorList>
    </citation>
    <scope>NUCLEOTIDE SEQUENCE [LARGE SCALE GENOMIC DNA]</scope>
    <source>
        <strain evidence="1 4">CFIAFB20130012</strain>
    </source>
</reference>
<dbReference type="GO" id="GO:0005524">
    <property type="term" value="F:ATP binding"/>
    <property type="evidence" value="ECO:0007669"/>
    <property type="project" value="UniProtKB-KW"/>
</dbReference>
<organism evidence="1 4">
    <name type="scientific">Listeria monocytogenes</name>
    <dbReference type="NCBI Taxonomy" id="1639"/>
    <lineage>
        <taxon>Bacteria</taxon>
        <taxon>Bacillati</taxon>
        <taxon>Bacillota</taxon>
        <taxon>Bacilli</taxon>
        <taxon>Bacillales</taxon>
        <taxon>Listeriaceae</taxon>
        <taxon>Listeria</taxon>
    </lineage>
</organism>
<keyword evidence="1" id="KW-0547">Nucleotide-binding</keyword>
<sequence length="483" mass="56311">MSSLYELVPDASNLIESQRSVGYTFETAIADVVDNSVSAFATRIDINFDNLKKYVTILDNGHGMSKSELLQAMKYGSKSIFDLRTQEDLGRFGLGLKMASFSQCRKLTVVSIKEDELSGAIWDLDIVKKKNAWIVQVLNDEEIKKTHKFSELELLNSGTLVIWEKFDKLEQYADFKSNFDEALEKTENHLSLVFHRFLQDNQFDIFFNQRAIDFVDPFFVINKATQPKSSDVIFETSRNARIDIKPYIVPYQKRLSQKERHTLKKYEHNKLGPGLYIYRNRRLIAWGKWFRLVRPNELANLAKIQIDIPNTIDDLWEIDVKKSQLNIPTSLRTQLRNIITKSIGESERVYKYRGTKRNKDNLQYVFDRIEKDNKVAYYLNKDNPLIKQLQDNLSDADIVIFSALLKQIEEHLPLDSIQYDLASNKEIEENEDTDDEVYEEIMLLLNNQTTEKGKKLLLNSLKYSEVYLKKTALLVRIERELNG</sequence>
<dbReference type="Proteomes" id="UP000460224">
    <property type="component" value="Unassembled WGS sequence"/>
</dbReference>
<reference evidence="2 3" key="2">
    <citation type="submission" date="2018-04" db="EMBL/GenBank/DDBJ databases">
        <title>Genome Analysis of a Prevalent Clone of Listeria monocytogenes Sequence Type 87 in China.</title>
        <authorList>
            <person name="Wang Y."/>
        </authorList>
    </citation>
    <scope>NUCLEOTIDE SEQUENCE [LARGE SCALE GENOMIC DNA]</scope>
    <source>
        <strain evidence="2 3">ICDC_LM1523</strain>
    </source>
</reference>
<dbReference type="Pfam" id="PF13589">
    <property type="entry name" value="HATPase_c_3"/>
    <property type="match status" value="1"/>
</dbReference>
<dbReference type="SUPFAM" id="SSF55874">
    <property type="entry name" value="ATPase domain of HSP90 chaperone/DNA topoisomerase II/histidine kinase"/>
    <property type="match status" value="1"/>
</dbReference>
<dbReference type="EMBL" id="QDAY01000005">
    <property type="protein sequence ID" value="KAA9447834.1"/>
    <property type="molecule type" value="Genomic_DNA"/>
</dbReference>
<reference evidence="1" key="3">
    <citation type="submission" date="2020-01" db="EMBL/GenBank/DDBJ databases">
        <authorList>
            <consortium name="NCBI Pathogen Detection Project"/>
        </authorList>
    </citation>
    <scope>NUCLEOTIDE SEQUENCE</scope>
    <source>
        <strain evidence="1">CFIAFB20130012</strain>
    </source>
</reference>
<dbReference type="EMBL" id="DAAIHR010000006">
    <property type="protein sequence ID" value="HAB8398248.1"/>
    <property type="molecule type" value="Genomic_DNA"/>
</dbReference>
<dbReference type="Gene3D" id="3.30.565.10">
    <property type="entry name" value="Histidine kinase-like ATPase, C-terminal domain"/>
    <property type="match status" value="1"/>
</dbReference>
<name>A0A7U7R842_LISMN</name>
<accession>A0A7U7R842</accession>
<dbReference type="RefSeq" id="WP_009917873.1">
    <property type="nucleotide sequence ID" value="NZ_CP015593.1"/>
</dbReference>
<evidence type="ECO:0000313" key="2">
    <source>
        <dbReference type="EMBL" id="KAA9447834.1"/>
    </source>
</evidence>
<dbReference type="Proteomes" id="UP000840197">
    <property type="component" value="Unassembled WGS sequence"/>
</dbReference>
<dbReference type="InterPro" id="IPR036890">
    <property type="entry name" value="HATPase_C_sf"/>
</dbReference>
<evidence type="ECO:0000313" key="1">
    <source>
        <dbReference type="EMBL" id="HAB8398248.1"/>
    </source>
</evidence>
<evidence type="ECO:0000313" key="4">
    <source>
        <dbReference type="Proteomes" id="UP000840197"/>
    </source>
</evidence>
<dbReference type="AlphaFoldDB" id="A0A7U7R842"/>
<keyword evidence="1" id="KW-0067">ATP-binding</keyword>
<comment type="caution">
    <text evidence="1">The sequence shown here is derived from an EMBL/GenBank/DDBJ whole genome shotgun (WGS) entry which is preliminary data.</text>
</comment>
<protein>
    <submittedName>
        <fullName evidence="1">ATP-binding protein</fullName>
    </submittedName>
</protein>
<proteinExistence type="predicted"/>
<evidence type="ECO:0000313" key="3">
    <source>
        <dbReference type="Proteomes" id="UP000460224"/>
    </source>
</evidence>
<gene>
    <name evidence="2" type="ORF">DCK61_13495</name>
    <name evidence="1" type="ORF">GYR60_06920</name>
</gene>